<gene>
    <name evidence="2" type="ORF">DL240_03260</name>
</gene>
<accession>A0A328CEC0</accession>
<dbReference type="RefSeq" id="WP_111728415.1">
    <property type="nucleotide sequence ID" value="NZ_QHKO01000001.1"/>
</dbReference>
<proteinExistence type="predicted"/>
<dbReference type="AlphaFoldDB" id="A0A328CEC0"/>
<dbReference type="OrthoDB" id="5513603at2"/>
<name>A0A328CEC0_9DELT</name>
<protein>
    <submittedName>
        <fullName evidence="2">Uncharacterized protein</fullName>
    </submittedName>
</protein>
<dbReference type="Proteomes" id="UP000249169">
    <property type="component" value="Unassembled WGS sequence"/>
</dbReference>
<comment type="caution">
    <text evidence="2">The sequence shown here is derived from an EMBL/GenBank/DDBJ whole genome shotgun (WGS) entry which is preliminary data.</text>
</comment>
<evidence type="ECO:0000256" key="1">
    <source>
        <dbReference type="SAM" id="MobiDB-lite"/>
    </source>
</evidence>
<evidence type="ECO:0000313" key="2">
    <source>
        <dbReference type="EMBL" id="RAL25243.1"/>
    </source>
</evidence>
<organism evidence="2 3">
    <name type="scientific">Lujinxingia litoralis</name>
    <dbReference type="NCBI Taxonomy" id="2211119"/>
    <lineage>
        <taxon>Bacteria</taxon>
        <taxon>Deltaproteobacteria</taxon>
        <taxon>Bradymonadales</taxon>
        <taxon>Lujinxingiaceae</taxon>
        <taxon>Lujinxingia</taxon>
    </lineage>
</organism>
<reference evidence="2 3" key="1">
    <citation type="submission" date="2018-05" db="EMBL/GenBank/DDBJ databases">
        <title>Lujinxingia marina gen. nov. sp. nov., a new facultative anaerobic member of the class Deltaproteobacteria, and proposal of Lujinxingaceae fam. nov.</title>
        <authorList>
            <person name="Li C.-M."/>
        </authorList>
    </citation>
    <scope>NUCLEOTIDE SEQUENCE [LARGE SCALE GENOMIC DNA]</scope>
    <source>
        <strain evidence="2 3">B210</strain>
    </source>
</reference>
<dbReference type="EMBL" id="QHKO01000001">
    <property type="protein sequence ID" value="RAL25243.1"/>
    <property type="molecule type" value="Genomic_DNA"/>
</dbReference>
<keyword evidence="3" id="KW-1185">Reference proteome</keyword>
<feature type="region of interest" description="Disordered" evidence="1">
    <location>
        <begin position="1"/>
        <end position="29"/>
    </location>
</feature>
<evidence type="ECO:0000313" key="3">
    <source>
        <dbReference type="Proteomes" id="UP000249169"/>
    </source>
</evidence>
<sequence length="102" mass="11368">MSLSLEALEDAGFPTENWPQDLPTPGESNIYSKELDGKKALYRYQVNVEGATYAMEVLLDLATAPNPAEGVGFMLNQFAFLWRQDRAQVAVQPNGACRRINF</sequence>